<name>A0A9P5Y154_9AGAR</name>
<feature type="region of interest" description="Disordered" evidence="1">
    <location>
        <begin position="265"/>
        <end position="304"/>
    </location>
</feature>
<evidence type="ECO:0000256" key="1">
    <source>
        <dbReference type="SAM" id="MobiDB-lite"/>
    </source>
</evidence>
<reference evidence="3" key="1">
    <citation type="submission" date="2020-11" db="EMBL/GenBank/DDBJ databases">
        <authorList>
            <consortium name="DOE Joint Genome Institute"/>
            <person name="Ahrendt S."/>
            <person name="Riley R."/>
            <person name="Andreopoulos W."/>
            <person name="Labutti K."/>
            <person name="Pangilinan J."/>
            <person name="Ruiz-Duenas F.J."/>
            <person name="Barrasa J.M."/>
            <person name="Sanchez-Garcia M."/>
            <person name="Camarero S."/>
            <person name="Miyauchi S."/>
            <person name="Serrano A."/>
            <person name="Linde D."/>
            <person name="Babiker R."/>
            <person name="Drula E."/>
            <person name="Ayuso-Fernandez I."/>
            <person name="Pacheco R."/>
            <person name="Padilla G."/>
            <person name="Ferreira P."/>
            <person name="Barriuso J."/>
            <person name="Kellner H."/>
            <person name="Castanera R."/>
            <person name="Alfaro M."/>
            <person name="Ramirez L."/>
            <person name="Pisabarro A.G."/>
            <person name="Kuo A."/>
            <person name="Tritt A."/>
            <person name="Lipzen A."/>
            <person name="He G."/>
            <person name="Yan M."/>
            <person name="Ng V."/>
            <person name="Cullen D."/>
            <person name="Martin F."/>
            <person name="Rosso M.-N."/>
            <person name="Henrissat B."/>
            <person name="Hibbett D."/>
            <person name="Martinez A.T."/>
            <person name="Grigoriev I.V."/>
        </authorList>
    </citation>
    <scope>NUCLEOTIDE SEQUENCE</scope>
    <source>
        <strain evidence="3">CBS 247.69</strain>
    </source>
</reference>
<dbReference type="Proteomes" id="UP000807353">
    <property type="component" value="Unassembled WGS sequence"/>
</dbReference>
<dbReference type="AlphaFoldDB" id="A0A9P5Y154"/>
<feature type="compositionally biased region" description="Basic and acidic residues" evidence="1">
    <location>
        <begin position="293"/>
        <end position="304"/>
    </location>
</feature>
<evidence type="ECO:0000313" key="4">
    <source>
        <dbReference type="Proteomes" id="UP000807353"/>
    </source>
</evidence>
<dbReference type="OrthoDB" id="3265858at2759"/>
<feature type="domain" description="DUF6697" evidence="2">
    <location>
        <begin position="339"/>
        <end position="536"/>
    </location>
</feature>
<dbReference type="Pfam" id="PF20411">
    <property type="entry name" value="DUF6697"/>
    <property type="match status" value="1"/>
</dbReference>
<dbReference type="EMBL" id="MU150285">
    <property type="protein sequence ID" value="KAF9461373.1"/>
    <property type="molecule type" value="Genomic_DNA"/>
</dbReference>
<feature type="region of interest" description="Disordered" evidence="1">
    <location>
        <begin position="86"/>
        <end position="108"/>
    </location>
</feature>
<keyword evidence="4" id="KW-1185">Reference proteome</keyword>
<accession>A0A9P5Y154</accession>
<feature type="compositionally biased region" description="Polar residues" evidence="1">
    <location>
        <begin position="603"/>
        <end position="612"/>
    </location>
</feature>
<feature type="compositionally biased region" description="Polar residues" evidence="1">
    <location>
        <begin position="265"/>
        <end position="283"/>
    </location>
</feature>
<gene>
    <name evidence="3" type="ORF">BDZ94DRAFT_1299267</name>
</gene>
<feature type="region of interest" description="Disordered" evidence="1">
    <location>
        <begin position="179"/>
        <end position="215"/>
    </location>
</feature>
<evidence type="ECO:0000259" key="2">
    <source>
        <dbReference type="Pfam" id="PF20411"/>
    </source>
</evidence>
<proteinExistence type="predicted"/>
<protein>
    <recommendedName>
        <fullName evidence="2">DUF6697 domain-containing protein</fullName>
    </recommendedName>
</protein>
<organism evidence="3 4">
    <name type="scientific">Collybia nuda</name>
    <dbReference type="NCBI Taxonomy" id="64659"/>
    <lineage>
        <taxon>Eukaryota</taxon>
        <taxon>Fungi</taxon>
        <taxon>Dikarya</taxon>
        <taxon>Basidiomycota</taxon>
        <taxon>Agaricomycotina</taxon>
        <taxon>Agaricomycetes</taxon>
        <taxon>Agaricomycetidae</taxon>
        <taxon>Agaricales</taxon>
        <taxon>Tricholomatineae</taxon>
        <taxon>Clitocybaceae</taxon>
        <taxon>Collybia</taxon>
    </lineage>
</organism>
<feature type="region of interest" description="Disordered" evidence="1">
    <location>
        <begin position="556"/>
        <end position="618"/>
    </location>
</feature>
<feature type="compositionally biased region" description="Basic and acidic residues" evidence="1">
    <location>
        <begin position="201"/>
        <end position="215"/>
    </location>
</feature>
<comment type="caution">
    <text evidence="3">The sequence shown here is derived from an EMBL/GenBank/DDBJ whole genome shotgun (WGS) entry which is preliminary data.</text>
</comment>
<dbReference type="InterPro" id="IPR046520">
    <property type="entry name" value="DUF6697"/>
</dbReference>
<sequence>MEVQKVLQNEPRNLTMELQTWRQKCEHQATLISRLEEENESLRTERKTYMEKLKEKRGELASFQGILDDAASEIADLKRALIRAQDSASQNHRDVSQRPSLQIPLTPPPSASTILHTDVTANDNEIQYLGSSGMEDKSEACAEVNPSERDLAHTPIRLDAAQYTEMSILTLFKKKTKVDPKRQSTPRMVPFVSLPPRPSSIKRELPHTGRGEKQTTIDVSFRSLKRRRVEETATGNGVKVPSHEFKIPLPRPTTSMVVTSRPNISPVTANANTSPFTSPSGSSKPKIKLTLHPPKDQVKPEMKPKPKTEAFIIPPFVVSEHLKTCKPFHINPPPHEVYVPRRFIRATYGGNDRLLVQKIKSHRNPSGPIERRIMFPMFDMNPSMPAKPGEPGLMYASRLDLTEDSPHSLFASDIGNKRAVWRYIGEYESTVCSKMSASLFRGQRPEVKKAWGTQIRDGKQWDIYVAMRARIALRKAKQGVTADKVDEEMVKIKNNNGRPVSIEDIISAFENGAEGIDIIKMQCVGYDHTFADDVETKFDIWNTPAARTERQLLKGKRQAIRRHRGSEVDDGSVLGGGSDVPSQHLDFENRDSLSRNARGPITSIANRPTSNDGAFESDLTEYDYESSFSVN</sequence>
<evidence type="ECO:0000313" key="3">
    <source>
        <dbReference type="EMBL" id="KAF9461373.1"/>
    </source>
</evidence>